<dbReference type="Gene3D" id="3.40.50.2000">
    <property type="entry name" value="Glycogen Phosphorylase B"/>
    <property type="match status" value="1"/>
</dbReference>
<keyword evidence="8 11" id="KW-1133">Transmembrane helix</keyword>
<evidence type="ECO:0000313" key="14">
    <source>
        <dbReference type="Proteomes" id="UP000494206"/>
    </source>
</evidence>
<evidence type="ECO:0000256" key="12">
    <source>
        <dbReference type="SAM" id="SignalP"/>
    </source>
</evidence>
<dbReference type="PANTHER" id="PTHR48043:SF154">
    <property type="entry name" value="GLUCURONOSYLTRANSFERASE"/>
    <property type="match status" value="1"/>
</dbReference>
<evidence type="ECO:0000256" key="8">
    <source>
        <dbReference type="ARBA" id="ARBA00022989"/>
    </source>
</evidence>
<sequence>MRHAVLIVLIVALFSKCSPLNILMYTAVIGPSHISFLDHISKILIERGHNVDVLFAHYNDRTVLNLTAGIRRKHTYVFDTPDMWYSIMSHLDNIFSPPTRIFFDMRGFVNMGAELCRVALRDDRVLNFVKSGKYDIGVTTDYDPCPLIMFEAAGVPSVATLMPTPLFPGHLIGAGLPAPTSIYGTAFTPKHDGSLFDKTFYFLKSAYVNYIDTPDKFKKFNEIARSKFGPGFADVADLERNIDVIFVNANEIVEKPRPISHKIKYIGGIGMKAAKSLTSPIKALLDKPSNGTIIFSFGTQAPTAKIPLEIRRNFVEAFKKFPDFTFIWKYDRMDDDDGIFEGATNVHRVPWIPQTDVLQDGRVKVFISHMGMNSFLETASAGVPVLAIPLFVDQTHNALNAEARQMGILLERHKLTAGNIENALKKLLNDEKYWRNAQRIARMMKENPNQPKETFVRWMEFAATHRGLHQSFNLPGAHLDPFFYYSGDVIILLISIFVIFSYILYRLLRTIGSVIWIERKVKTQ</sequence>
<accession>A0A8S1ERP2</accession>
<dbReference type="GO" id="GO:0016020">
    <property type="term" value="C:membrane"/>
    <property type="evidence" value="ECO:0007669"/>
    <property type="project" value="UniProtKB-SubCell"/>
</dbReference>
<gene>
    <name evidence="13" type="ORF">CBOVIS_LOCUS8401</name>
</gene>
<dbReference type="FunFam" id="3.40.50.2000:FF:000021">
    <property type="entry name" value="UDP-glucuronosyltransferase"/>
    <property type="match status" value="1"/>
</dbReference>
<evidence type="ECO:0000256" key="6">
    <source>
        <dbReference type="ARBA" id="ARBA00022692"/>
    </source>
</evidence>
<keyword evidence="5" id="KW-0808">Transferase</keyword>
<evidence type="ECO:0000256" key="7">
    <source>
        <dbReference type="ARBA" id="ARBA00022729"/>
    </source>
</evidence>
<evidence type="ECO:0000256" key="4">
    <source>
        <dbReference type="ARBA" id="ARBA00022676"/>
    </source>
</evidence>
<dbReference type="CDD" id="cd03784">
    <property type="entry name" value="GT1_Gtf-like"/>
    <property type="match status" value="1"/>
</dbReference>
<feature type="transmembrane region" description="Helical" evidence="11">
    <location>
        <begin position="482"/>
        <end position="505"/>
    </location>
</feature>
<evidence type="ECO:0000256" key="2">
    <source>
        <dbReference type="ARBA" id="ARBA00009995"/>
    </source>
</evidence>
<name>A0A8S1ERP2_9PELO</name>
<keyword evidence="14" id="KW-1185">Reference proteome</keyword>
<keyword evidence="6 11" id="KW-0812">Transmembrane</keyword>
<evidence type="ECO:0000313" key="13">
    <source>
        <dbReference type="EMBL" id="CAB3406316.1"/>
    </source>
</evidence>
<dbReference type="Pfam" id="PF00201">
    <property type="entry name" value="UDPGT"/>
    <property type="match status" value="1"/>
</dbReference>
<dbReference type="Proteomes" id="UP000494206">
    <property type="component" value="Unassembled WGS sequence"/>
</dbReference>
<keyword evidence="7 12" id="KW-0732">Signal</keyword>
<evidence type="ECO:0000256" key="3">
    <source>
        <dbReference type="ARBA" id="ARBA00012544"/>
    </source>
</evidence>
<evidence type="ECO:0000256" key="11">
    <source>
        <dbReference type="SAM" id="Phobius"/>
    </source>
</evidence>
<dbReference type="PANTHER" id="PTHR48043">
    <property type="entry name" value="EG:EG0003.4 PROTEIN-RELATED"/>
    <property type="match status" value="1"/>
</dbReference>
<dbReference type="OrthoDB" id="5835829at2759"/>
<dbReference type="GO" id="GO:0015020">
    <property type="term" value="F:glucuronosyltransferase activity"/>
    <property type="evidence" value="ECO:0007669"/>
    <property type="project" value="UniProtKB-EC"/>
</dbReference>
<dbReference type="InterPro" id="IPR050271">
    <property type="entry name" value="UDP-glycosyltransferase"/>
</dbReference>
<organism evidence="13 14">
    <name type="scientific">Caenorhabditis bovis</name>
    <dbReference type="NCBI Taxonomy" id="2654633"/>
    <lineage>
        <taxon>Eukaryota</taxon>
        <taxon>Metazoa</taxon>
        <taxon>Ecdysozoa</taxon>
        <taxon>Nematoda</taxon>
        <taxon>Chromadorea</taxon>
        <taxon>Rhabditida</taxon>
        <taxon>Rhabditina</taxon>
        <taxon>Rhabditomorpha</taxon>
        <taxon>Rhabditoidea</taxon>
        <taxon>Rhabditidae</taxon>
        <taxon>Peloderinae</taxon>
        <taxon>Caenorhabditis</taxon>
    </lineage>
</organism>
<evidence type="ECO:0000256" key="10">
    <source>
        <dbReference type="ARBA" id="ARBA00047475"/>
    </source>
</evidence>
<evidence type="ECO:0000256" key="1">
    <source>
        <dbReference type="ARBA" id="ARBA00004167"/>
    </source>
</evidence>
<feature type="chain" id="PRO_5035820558" description="glucuronosyltransferase" evidence="12">
    <location>
        <begin position="20"/>
        <end position="524"/>
    </location>
</feature>
<dbReference type="SUPFAM" id="SSF53756">
    <property type="entry name" value="UDP-Glycosyltransferase/glycogen phosphorylase"/>
    <property type="match status" value="1"/>
</dbReference>
<protein>
    <recommendedName>
        <fullName evidence="3">glucuronosyltransferase</fullName>
        <ecNumber evidence="3">2.4.1.17</ecNumber>
    </recommendedName>
</protein>
<evidence type="ECO:0000256" key="5">
    <source>
        <dbReference type="ARBA" id="ARBA00022679"/>
    </source>
</evidence>
<comment type="subcellular location">
    <subcellularLocation>
        <location evidence="1">Membrane</location>
        <topology evidence="1">Single-pass membrane protein</topology>
    </subcellularLocation>
</comment>
<keyword evidence="9 11" id="KW-0472">Membrane</keyword>
<proteinExistence type="inferred from homology"/>
<keyword evidence="4" id="KW-0328">Glycosyltransferase</keyword>
<comment type="catalytic activity">
    <reaction evidence="10">
        <text>glucuronate acceptor + UDP-alpha-D-glucuronate = acceptor beta-D-glucuronoside + UDP + H(+)</text>
        <dbReference type="Rhea" id="RHEA:21032"/>
        <dbReference type="ChEBI" id="CHEBI:15378"/>
        <dbReference type="ChEBI" id="CHEBI:58052"/>
        <dbReference type="ChEBI" id="CHEBI:58223"/>
        <dbReference type="ChEBI" id="CHEBI:132367"/>
        <dbReference type="ChEBI" id="CHEBI:132368"/>
        <dbReference type="EC" id="2.4.1.17"/>
    </reaction>
</comment>
<comment type="similarity">
    <text evidence="2">Belongs to the UDP-glycosyltransferase family.</text>
</comment>
<dbReference type="EC" id="2.4.1.17" evidence="3"/>
<dbReference type="EMBL" id="CADEPM010000005">
    <property type="protein sequence ID" value="CAB3406316.1"/>
    <property type="molecule type" value="Genomic_DNA"/>
</dbReference>
<dbReference type="InterPro" id="IPR002213">
    <property type="entry name" value="UDP_glucos_trans"/>
</dbReference>
<dbReference type="AlphaFoldDB" id="A0A8S1ERP2"/>
<evidence type="ECO:0000256" key="9">
    <source>
        <dbReference type="ARBA" id="ARBA00023136"/>
    </source>
</evidence>
<feature type="signal peptide" evidence="12">
    <location>
        <begin position="1"/>
        <end position="19"/>
    </location>
</feature>
<reference evidence="13 14" key="1">
    <citation type="submission" date="2020-04" db="EMBL/GenBank/DDBJ databases">
        <authorList>
            <person name="Laetsch R D."/>
            <person name="Stevens L."/>
            <person name="Kumar S."/>
            <person name="Blaxter L. M."/>
        </authorList>
    </citation>
    <scope>NUCLEOTIDE SEQUENCE [LARGE SCALE GENOMIC DNA]</scope>
</reference>
<comment type="caution">
    <text evidence="13">The sequence shown here is derived from an EMBL/GenBank/DDBJ whole genome shotgun (WGS) entry which is preliminary data.</text>
</comment>